<dbReference type="PANTHER" id="PTHR24300:SF397">
    <property type="entry name" value="CYTOCHROME P450 2U1"/>
    <property type="match status" value="1"/>
</dbReference>
<reference evidence="7" key="3">
    <citation type="submission" date="2025-08" db="UniProtKB">
        <authorList>
            <consortium name="Ensembl"/>
        </authorList>
    </citation>
    <scope>IDENTIFICATION</scope>
</reference>
<comment type="cofactor">
    <cofactor evidence="1 5">
        <name>heme</name>
        <dbReference type="ChEBI" id="CHEBI:30413"/>
    </cofactor>
</comment>
<dbReference type="PRINTS" id="PR00463">
    <property type="entry name" value="EP450I"/>
</dbReference>
<reference evidence="7" key="4">
    <citation type="submission" date="2025-09" db="UniProtKB">
        <authorList>
            <consortium name="Ensembl"/>
        </authorList>
    </citation>
    <scope>IDENTIFICATION</scope>
</reference>
<dbReference type="Ensembl" id="ENSCINT00000004327.3">
    <property type="protein sequence ID" value="ENSCINP00000004327.3"/>
    <property type="gene ID" value="ENSCING00000013550.2"/>
</dbReference>
<keyword evidence="5" id="KW-0349">Heme</keyword>
<comment type="similarity">
    <text evidence="2">Belongs to the cytochrome P450 family.</text>
</comment>
<dbReference type="STRING" id="7719.ENSCINP00000004327"/>
<keyword evidence="3 5" id="KW-0479">Metal-binding</keyword>
<organism evidence="7 8">
    <name type="scientific">Ciona intestinalis</name>
    <name type="common">Transparent sea squirt</name>
    <name type="synonym">Ascidia intestinalis</name>
    <dbReference type="NCBI Taxonomy" id="7719"/>
    <lineage>
        <taxon>Eukaryota</taxon>
        <taxon>Metazoa</taxon>
        <taxon>Chordata</taxon>
        <taxon>Tunicata</taxon>
        <taxon>Ascidiacea</taxon>
        <taxon>Phlebobranchia</taxon>
        <taxon>Cionidae</taxon>
        <taxon>Ciona</taxon>
    </lineage>
</organism>
<accession>F6WRT4</accession>
<keyword evidence="8" id="KW-1185">Reference proteome</keyword>
<dbReference type="Gene3D" id="1.10.630.10">
    <property type="entry name" value="Cytochrome P450"/>
    <property type="match status" value="1"/>
</dbReference>
<name>F6WRT4_CIOIN</name>
<dbReference type="AlphaFoldDB" id="F6WRT4"/>
<dbReference type="GO" id="GO:0005506">
    <property type="term" value="F:iron ion binding"/>
    <property type="evidence" value="ECO:0007669"/>
    <property type="project" value="InterPro"/>
</dbReference>
<keyword evidence="6" id="KW-0732">Signal</keyword>
<dbReference type="GO" id="GO:0006082">
    <property type="term" value="P:organic acid metabolic process"/>
    <property type="evidence" value="ECO:0000318"/>
    <property type="project" value="GO_Central"/>
</dbReference>
<keyword evidence="4 5" id="KW-0408">Iron</keyword>
<dbReference type="InterPro" id="IPR001128">
    <property type="entry name" value="Cyt_P450"/>
</dbReference>
<dbReference type="EMBL" id="EAAA01001968">
    <property type="status" value="NOT_ANNOTATED_CDS"/>
    <property type="molecule type" value="Genomic_DNA"/>
</dbReference>
<dbReference type="OMA" id="CYNNAVF"/>
<dbReference type="GO" id="GO:0008202">
    <property type="term" value="P:steroid metabolic process"/>
    <property type="evidence" value="ECO:0000318"/>
    <property type="project" value="GO_Central"/>
</dbReference>
<dbReference type="GO" id="GO:0016712">
    <property type="term" value="F:oxidoreductase activity, acting on paired donors, with incorporation or reduction of molecular oxygen, reduced flavin or flavoprotein as one donor, and incorporation of one atom of oxygen"/>
    <property type="evidence" value="ECO:0000318"/>
    <property type="project" value="GO_Central"/>
</dbReference>
<dbReference type="HOGENOM" id="CLU_001570_22_0_1"/>
<dbReference type="GeneTree" id="ENSGT00940000160689"/>
<dbReference type="InParanoid" id="F6WRT4"/>
<dbReference type="PRINTS" id="PR00385">
    <property type="entry name" value="P450"/>
</dbReference>
<dbReference type="GO" id="GO:0020037">
    <property type="term" value="F:heme binding"/>
    <property type="evidence" value="ECO:0000318"/>
    <property type="project" value="GO_Central"/>
</dbReference>
<dbReference type="PANTHER" id="PTHR24300">
    <property type="entry name" value="CYTOCHROME P450 508A4-RELATED"/>
    <property type="match status" value="1"/>
</dbReference>
<feature type="binding site" description="axial binding residue" evidence="5">
    <location>
        <position position="429"/>
    </location>
    <ligand>
        <name>heme</name>
        <dbReference type="ChEBI" id="CHEBI:30413"/>
    </ligand>
    <ligandPart>
        <name>Fe</name>
        <dbReference type="ChEBI" id="CHEBI:18248"/>
    </ligandPart>
</feature>
<feature type="chain" id="PRO_5003344727" evidence="6">
    <location>
        <begin position="24"/>
        <end position="485"/>
    </location>
</feature>
<dbReference type="GO" id="GO:0008395">
    <property type="term" value="F:steroid hydroxylase activity"/>
    <property type="evidence" value="ECO:0000318"/>
    <property type="project" value="GO_Central"/>
</dbReference>
<evidence type="ECO:0000256" key="4">
    <source>
        <dbReference type="ARBA" id="ARBA00023004"/>
    </source>
</evidence>
<evidence type="ECO:0000313" key="8">
    <source>
        <dbReference type="Proteomes" id="UP000008144"/>
    </source>
</evidence>
<evidence type="ECO:0000256" key="2">
    <source>
        <dbReference type="ARBA" id="ARBA00010617"/>
    </source>
</evidence>
<dbReference type="InterPro" id="IPR036396">
    <property type="entry name" value="Cyt_P450_sf"/>
</dbReference>
<reference evidence="8" key="1">
    <citation type="journal article" date="2002" name="Science">
        <title>The draft genome of Ciona intestinalis: insights into chordate and vertebrate origins.</title>
        <authorList>
            <person name="Dehal P."/>
            <person name="Satou Y."/>
            <person name="Campbell R.K."/>
            <person name="Chapman J."/>
            <person name="Degnan B."/>
            <person name="De Tomaso A."/>
            <person name="Davidson B."/>
            <person name="Di Gregorio A."/>
            <person name="Gelpke M."/>
            <person name="Goodstein D.M."/>
            <person name="Harafuji N."/>
            <person name="Hastings K.E."/>
            <person name="Ho I."/>
            <person name="Hotta K."/>
            <person name="Huang W."/>
            <person name="Kawashima T."/>
            <person name="Lemaire P."/>
            <person name="Martinez D."/>
            <person name="Meinertzhagen I.A."/>
            <person name="Necula S."/>
            <person name="Nonaka M."/>
            <person name="Putnam N."/>
            <person name="Rash S."/>
            <person name="Saiga H."/>
            <person name="Satake M."/>
            <person name="Terry A."/>
            <person name="Yamada L."/>
            <person name="Wang H.G."/>
            <person name="Awazu S."/>
            <person name="Azumi K."/>
            <person name="Boore J."/>
            <person name="Branno M."/>
            <person name="Chin-Bow S."/>
            <person name="DeSantis R."/>
            <person name="Doyle S."/>
            <person name="Francino P."/>
            <person name="Keys D.N."/>
            <person name="Haga S."/>
            <person name="Hayashi H."/>
            <person name="Hino K."/>
            <person name="Imai K.S."/>
            <person name="Inaba K."/>
            <person name="Kano S."/>
            <person name="Kobayashi K."/>
            <person name="Kobayashi M."/>
            <person name="Lee B.I."/>
            <person name="Makabe K.W."/>
            <person name="Manohar C."/>
            <person name="Matassi G."/>
            <person name="Medina M."/>
            <person name="Mochizuki Y."/>
            <person name="Mount S."/>
            <person name="Morishita T."/>
            <person name="Miura S."/>
            <person name="Nakayama A."/>
            <person name="Nishizaka S."/>
            <person name="Nomoto H."/>
            <person name="Ohta F."/>
            <person name="Oishi K."/>
            <person name="Rigoutsos I."/>
            <person name="Sano M."/>
            <person name="Sasaki A."/>
            <person name="Sasakura Y."/>
            <person name="Shoguchi E."/>
            <person name="Shin-i T."/>
            <person name="Spagnuolo A."/>
            <person name="Stainier D."/>
            <person name="Suzuki M.M."/>
            <person name="Tassy O."/>
            <person name="Takatori N."/>
            <person name="Tokuoka M."/>
            <person name="Yagi K."/>
            <person name="Yoshizaki F."/>
            <person name="Wada S."/>
            <person name="Zhang C."/>
            <person name="Hyatt P.D."/>
            <person name="Larimer F."/>
            <person name="Detter C."/>
            <person name="Doggett N."/>
            <person name="Glavina T."/>
            <person name="Hawkins T."/>
            <person name="Richardson P."/>
            <person name="Lucas S."/>
            <person name="Kohara Y."/>
            <person name="Levine M."/>
            <person name="Satoh N."/>
            <person name="Rokhsar D.S."/>
        </authorList>
    </citation>
    <scope>NUCLEOTIDE SEQUENCE [LARGE SCALE GENOMIC DNA]</scope>
</reference>
<evidence type="ECO:0000256" key="3">
    <source>
        <dbReference type="ARBA" id="ARBA00022723"/>
    </source>
</evidence>
<evidence type="ECO:0000256" key="1">
    <source>
        <dbReference type="ARBA" id="ARBA00001971"/>
    </source>
</evidence>
<dbReference type="Pfam" id="PF00067">
    <property type="entry name" value="p450"/>
    <property type="match status" value="1"/>
</dbReference>
<evidence type="ECO:0000256" key="6">
    <source>
        <dbReference type="SAM" id="SignalP"/>
    </source>
</evidence>
<dbReference type="SUPFAM" id="SSF48264">
    <property type="entry name" value="Cytochrome P450"/>
    <property type="match status" value="1"/>
</dbReference>
<dbReference type="GO" id="GO:0005737">
    <property type="term" value="C:cytoplasm"/>
    <property type="evidence" value="ECO:0000318"/>
    <property type="project" value="GO_Central"/>
</dbReference>
<evidence type="ECO:0000313" key="7">
    <source>
        <dbReference type="Ensembl" id="ENSCINP00000004327.3"/>
    </source>
</evidence>
<sequence length="485" mass="55987">TVSYVYVLALFLLCCLFRWRQRPKKFPPGPLGIPILGITPFVGSRMEKYLASYYAKYGGVMSFRLATKDWIILNDIEAITQVCFQQGESFSGRPQSYLFDKLTEGCGIAFANGPRWQEQRRFVLTALKTLGMGKKGMEEIIKTENQHFISVIQNSGGKVHILKHKKEIRRLEANIISKVLIGKRFDYTDERLNSIIDCRFVMPTSSVVLSLPFLRFIPPFRESYKKLVSNTQHVINIIRKLTNEHETPDEANPKDLTEIFLSEIEAKKSSHQASIQKIQLYHLIRDIFVGGIDTTTATLGWGIICLLHYPECQMRIQEEIEDVIGTRNSEPDMTHQKHMPYLRAFVQEVHRYCTIAPFSIPHCVTEDCVLFGYHIPKSTPVMSNIWRVHNDPKYWKNPEKFSPERHLDLEGRFVPSNRVLPFAVGQRRCVGEQMAKVGLFLFWASFLQKCEIHIDSDFGLPSWKKEPSGTVRSPQEFTIKVRNRL</sequence>
<dbReference type="Proteomes" id="UP000008144">
    <property type="component" value="Chromosome 4"/>
</dbReference>
<dbReference type="GO" id="GO:0006805">
    <property type="term" value="P:xenobiotic metabolic process"/>
    <property type="evidence" value="ECO:0000318"/>
    <property type="project" value="GO_Central"/>
</dbReference>
<reference evidence="7" key="2">
    <citation type="journal article" date="2008" name="Genome Biol.">
        <title>Improved genome assembly and evidence-based global gene model set for the chordate Ciona intestinalis: new insight into intron and operon populations.</title>
        <authorList>
            <person name="Satou Y."/>
            <person name="Mineta K."/>
            <person name="Ogasawara M."/>
            <person name="Sasakura Y."/>
            <person name="Shoguchi E."/>
            <person name="Ueno K."/>
            <person name="Yamada L."/>
            <person name="Matsumoto J."/>
            <person name="Wasserscheid J."/>
            <person name="Dewar K."/>
            <person name="Wiley G.B."/>
            <person name="Macmil S.L."/>
            <person name="Roe B.A."/>
            <person name="Zeller R.W."/>
            <person name="Hastings K.E."/>
            <person name="Lemaire P."/>
            <person name="Lindquist E."/>
            <person name="Endo T."/>
            <person name="Hotta K."/>
            <person name="Inaba K."/>
        </authorList>
    </citation>
    <scope>NUCLEOTIDE SEQUENCE [LARGE SCALE GENOMIC DNA]</scope>
    <source>
        <strain evidence="7">wild type</strain>
    </source>
</reference>
<evidence type="ECO:0000256" key="5">
    <source>
        <dbReference type="PIRSR" id="PIRSR602401-1"/>
    </source>
</evidence>
<dbReference type="InterPro" id="IPR050182">
    <property type="entry name" value="Cytochrome_P450_fam2"/>
</dbReference>
<proteinExistence type="inferred from homology"/>
<dbReference type="FunFam" id="1.10.630.10:FF:000311">
    <property type="entry name" value="Uncharacterized protein"/>
    <property type="match status" value="1"/>
</dbReference>
<protein>
    <submittedName>
        <fullName evidence="7">Uncharacterized protein</fullName>
    </submittedName>
</protein>
<feature type="signal peptide" evidence="6">
    <location>
        <begin position="1"/>
        <end position="23"/>
    </location>
</feature>
<dbReference type="InterPro" id="IPR002401">
    <property type="entry name" value="Cyt_P450_E_grp-I"/>
</dbReference>